<dbReference type="Proteomes" id="UP000250003">
    <property type="component" value="Chromosome"/>
</dbReference>
<evidence type="ECO:0000313" key="3">
    <source>
        <dbReference type="Proteomes" id="UP000250003"/>
    </source>
</evidence>
<accession>A0A2Z4UBL4</accession>
<dbReference type="InterPro" id="IPR030395">
    <property type="entry name" value="GP_PDE_dom"/>
</dbReference>
<reference evidence="3" key="1">
    <citation type="submission" date="2018-06" db="EMBL/GenBank/DDBJ databases">
        <title>Description of Blautia argi sp. nov., a new anaerobic isolated from dog feces.</title>
        <authorList>
            <person name="Chang Y.-H."/>
            <person name="Paek J."/>
            <person name="Shin Y."/>
        </authorList>
    </citation>
    <scope>NUCLEOTIDE SEQUENCE [LARGE SCALE GENOMIC DNA]</scope>
    <source>
        <strain evidence="3">KCTC 15426</strain>
    </source>
</reference>
<dbReference type="KEGG" id="blau:DQQ01_09880"/>
<feature type="domain" description="GP-PDE" evidence="1">
    <location>
        <begin position="31"/>
        <end position="270"/>
    </location>
</feature>
<dbReference type="AlphaFoldDB" id="A0A2Z4UBL4"/>
<dbReference type="Pfam" id="PF03009">
    <property type="entry name" value="GDPD"/>
    <property type="match status" value="1"/>
</dbReference>
<sequence>MNGKKIAGYAGLGYLALVMPRIFQRPKRSREIYYAHRGLHNNAGNAPENSLAAFEKAVKAGYGIELDVQLTKDNQVVVTHDFHLRRNCNVQKEVNQCTYEELQRYPIFFSKERIPLLEDVLKVVDGKVPLIIELKYKDKSDICAKTDEILQNYRGEYCIESFYPQVLLWYRKNRPQICRGQLSMNYQKEEGWHSPQYYIMRHLLLNFLTKPDFIAYDCRSAHGISLWICRHLFGCPAFAWTVKSRQQLERCRGQFDAWIFEGFRPDKKQE</sequence>
<dbReference type="CDD" id="cd08585">
    <property type="entry name" value="GDPD_like_3"/>
    <property type="match status" value="1"/>
</dbReference>
<keyword evidence="3" id="KW-1185">Reference proteome</keyword>
<dbReference type="RefSeq" id="WP_111919895.1">
    <property type="nucleotide sequence ID" value="NZ_CAUWHR010000002.1"/>
</dbReference>
<evidence type="ECO:0000259" key="1">
    <source>
        <dbReference type="PROSITE" id="PS51704"/>
    </source>
</evidence>
<dbReference type="InterPro" id="IPR017946">
    <property type="entry name" value="PLC-like_Pdiesterase_TIM-brl"/>
</dbReference>
<dbReference type="GO" id="GO:0006629">
    <property type="term" value="P:lipid metabolic process"/>
    <property type="evidence" value="ECO:0007669"/>
    <property type="project" value="InterPro"/>
</dbReference>
<dbReference type="GO" id="GO:0008081">
    <property type="term" value="F:phosphoric diester hydrolase activity"/>
    <property type="evidence" value="ECO:0007669"/>
    <property type="project" value="InterPro"/>
</dbReference>
<dbReference type="PANTHER" id="PTHR46211:SF1">
    <property type="entry name" value="GLYCEROPHOSPHODIESTER PHOSPHODIESTERASE, CYTOPLASMIC"/>
    <property type="match status" value="1"/>
</dbReference>
<proteinExistence type="predicted"/>
<dbReference type="PROSITE" id="PS51704">
    <property type="entry name" value="GP_PDE"/>
    <property type="match status" value="1"/>
</dbReference>
<name>A0A2Z4UBL4_9FIRM</name>
<gene>
    <name evidence="2" type="ORF">DQQ01_09880</name>
</gene>
<dbReference type="SUPFAM" id="SSF51695">
    <property type="entry name" value="PLC-like phosphodiesterases"/>
    <property type="match status" value="1"/>
</dbReference>
<dbReference type="EMBL" id="CP030280">
    <property type="protein sequence ID" value="AWY98406.1"/>
    <property type="molecule type" value="Genomic_DNA"/>
</dbReference>
<dbReference type="PANTHER" id="PTHR46211">
    <property type="entry name" value="GLYCEROPHOSPHORYL DIESTER PHOSPHODIESTERASE"/>
    <property type="match status" value="1"/>
</dbReference>
<protein>
    <submittedName>
        <fullName evidence="2">Glycerophosphodiester phosphodiesterase</fullName>
    </submittedName>
</protein>
<evidence type="ECO:0000313" key="2">
    <source>
        <dbReference type="EMBL" id="AWY98406.1"/>
    </source>
</evidence>
<organism evidence="2 3">
    <name type="scientific">Blautia argi</name>
    <dbReference type="NCBI Taxonomy" id="1912897"/>
    <lineage>
        <taxon>Bacteria</taxon>
        <taxon>Bacillati</taxon>
        <taxon>Bacillota</taxon>
        <taxon>Clostridia</taxon>
        <taxon>Lachnospirales</taxon>
        <taxon>Lachnospiraceae</taxon>
        <taxon>Blautia</taxon>
    </lineage>
</organism>
<dbReference type="Gene3D" id="3.20.20.190">
    <property type="entry name" value="Phosphatidylinositol (PI) phosphodiesterase"/>
    <property type="match status" value="1"/>
</dbReference>
<dbReference type="OrthoDB" id="384721at2"/>